<name>A2PZR2_9VIRU</name>
<reference evidence="1 2" key="1">
    <citation type="journal article" date="2007" name="J. Virol.">
        <title>Genomic and morphological features of a banchine polydnavirus: comparison with bracoviruses and ichnoviruses.</title>
        <authorList>
            <person name="Lapointe R."/>
            <person name="Tanaka K."/>
            <person name="Barney W.E."/>
            <person name="Whitfield J.B."/>
            <person name="Banks J.C."/>
            <person name="Beliveau C."/>
            <person name="Stoltz D."/>
            <person name="Webb B.A."/>
            <person name="Cusson M."/>
        </authorList>
    </citation>
    <scope>NUCLEOTIDE SEQUENCE [LARGE SCALE GENOMIC DNA]</scope>
</reference>
<evidence type="ECO:0000313" key="2">
    <source>
        <dbReference type="Proteomes" id="UP000203987"/>
    </source>
</evidence>
<dbReference type="EMBL" id="AB289926">
    <property type="protein sequence ID" value="BAF45484.1"/>
    <property type="molecule type" value="Genomic_DNA"/>
</dbReference>
<dbReference type="RefSeq" id="YP_001029356.1">
    <property type="nucleotide sequence ID" value="NC_008859.1"/>
</dbReference>
<evidence type="ECO:0000313" key="1">
    <source>
        <dbReference type="EMBL" id="BAF45484.1"/>
    </source>
</evidence>
<accession>A2PZR2</accession>
<dbReference type="Proteomes" id="UP000203987">
    <property type="component" value="Genome"/>
</dbReference>
<dbReference type="GeneID" id="5179544"/>
<organism evidence="1 2">
    <name type="scientific">Ichnoviriform fumiferanae</name>
    <dbReference type="NCBI Taxonomy" id="419435"/>
    <lineage>
        <taxon>Viruses</taxon>
        <taxon>Viruses incertae sedis</taxon>
        <taxon>Polydnaviriformidae</taxon>
        <taxon>Ichnoviriform</taxon>
    </lineage>
</organism>
<dbReference type="KEGG" id="vg:5179544"/>
<proteinExistence type="predicted"/>
<sequence>MKIREPSYADLREMDDLLLEIQEKTFHLQICIRDDQKVEVKEEILFEILDTKDILIEQLEKLVRDWSYVPLCAACYLKYVTNCIFPIYTHNLSYHNDEVVMSQHLLI</sequence>
<protein>
    <submittedName>
        <fullName evidence="1">GfV-B14-ORF1</fullName>
    </submittedName>
</protein>